<dbReference type="RefSeq" id="WP_258335644.1">
    <property type="nucleotide sequence ID" value="NZ_JANRHJ010000006.1"/>
</dbReference>
<dbReference type="SUPFAM" id="SSF52540">
    <property type="entry name" value="P-loop containing nucleoside triphosphate hydrolases"/>
    <property type="match status" value="1"/>
</dbReference>
<dbReference type="Proteomes" id="UP001204579">
    <property type="component" value="Unassembled WGS sequence"/>
</dbReference>
<comment type="caution">
    <text evidence="3">The sequence shown here is derived from an EMBL/GenBank/DDBJ whole genome shotgun (WGS) entry which is preliminary data.</text>
</comment>
<feature type="coiled-coil region" evidence="1">
    <location>
        <begin position="743"/>
        <end position="784"/>
    </location>
</feature>
<protein>
    <submittedName>
        <fullName evidence="3">AAA family ATPase</fullName>
    </submittedName>
</protein>
<dbReference type="Pfam" id="PF13476">
    <property type="entry name" value="AAA_23"/>
    <property type="match status" value="1"/>
</dbReference>
<dbReference type="InterPro" id="IPR038729">
    <property type="entry name" value="Rad50/SbcC_AAA"/>
</dbReference>
<dbReference type="InterPro" id="IPR027417">
    <property type="entry name" value="P-loop_NTPase"/>
</dbReference>
<evidence type="ECO:0000256" key="1">
    <source>
        <dbReference type="SAM" id="Coils"/>
    </source>
</evidence>
<dbReference type="PANTHER" id="PTHR32114">
    <property type="entry name" value="ABC TRANSPORTER ABCH.3"/>
    <property type="match status" value="1"/>
</dbReference>
<keyword evidence="4" id="KW-1185">Reference proteome</keyword>
<feature type="domain" description="Rad50/SbcC-type AAA" evidence="2">
    <location>
        <begin position="5"/>
        <end position="222"/>
    </location>
</feature>
<accession>A0AAW5N6V5</accession>
<evidence type="ECO:0000313" key="4">
    <source>
        <dbReference type="Proteomes" id="UP001204579"/>
    </source>
</evidence>
<evidence type="ECO:0000259" key="2">
    <source>
        <dbReference type="Pfam" id="PF13476"/>
    </source>
</evidence>
<dbReference type="Pfam" id="PF13558">
    <property type="entry name" value="SbcC_Walker_B"/>
    <property type="match status" value="1"/>
</dbReference>
<organism evidence="3 4">
    <name type="scientific">Phocaeicola barnesiae</name>
    <dbReference type="NCBI Taxonomy" id="376804"/>
    <lineage>
        <taxon>Bacteria</taxon>
        <taxon>Pseudomonadati</taxon>
        <taxon>Bacteroidota</taxon>
        <taxon>Bacteroidia</taxon>
        <taxon>Bacteroidales</taxon>
        <taxon>Bacteroidaceae</taxon>
        <taxon>Phocaeicola</taxon>
    </lineage>
</organism>
<gene>
    <name evidence="3" type="ORF">NW209_06745</name>
</gene>
<sequence length="1139" mass="132136">MKLQKLTIHNLTSIEEATIDFEQEPLSGESIFLICGETGAGKTTILDAICLALYNDTPRMYQSANENYRDTNHIFSKSKDSVAINDKRQLMRRNTGEAWVELDFIGTNEIPYTARWYVSCARKKANTTIQSVKWTWDNHQTQTTYTQKGEITAEQAAAIGLSFEQFCRTTLLAQGDFTKFLQSQAKEKSEILEKLTGTEIYSTLGEKIYTLTQEKKQQYELQMQKLAGIQLLTPEEEETLKSRISQQQATAAAYKQQQESIRRKIDWLKKEAELRQTLVHQEADWKQQQEILSSDTFLATDRFIAAWNTGTEARECIRQLETLRNQQQNSEKQEILLLKQRQILASGDAWLAMHCQDLQNQLHQLEEKLRLEAPFVPMYEASQGLLAQLQAATNARRNRQEKTSELAFIEQEKRQQTETFEKGNKFVKEQQELLSLKEQEVTIRQATLDALHPSETQTAQQQNEQQRDTCTKAINALSLLLEQKKKETEEQETLSDIRKQQDAYANRQPELLQAYQRSLEQKEEAETLYNRQKEAVEDWAREARSRLHPGDHCPVCGQEIKVLPSDQTFQSSLKPVYDNWQQKKQACELAEKAVHENDANLRSYQKLYDQKSAVVEQTRSRYQEQLRLTLQLCTAYSFTQLTVQELDFLKKHSEALDQERDSIRQKLQDIHRAEQELKNQQQEKDKIQKQLDNANRKLKTIETRLNECRIKEEAVRSFLKSQEQIIGDALEKLRSGMLWNDWEKQWEMNAEALMKRLQQASDDYRQIQENIVRLQKEVDNGAQLERSLEPFRESIQKAFPNWKDIPPVVPQQLSDLHEAWFRFTSDCQSLRTVQDGLRESVRQQETILLQFLEKHPDFTREYIQELATYTTYQVEQLRNGQQQAREKAVSLEAAFRQTTGQLERHQADKPALEAEESIGTLTDKQQALDSQSTAIYQEIGQQENRLATDAQNRIRLKDEQALADRLQRIYRQWERLSFHFGDAKGTKFRNIAQSFVLKELLNGANTYLRRLTDRYELACQAGSLTILLRDYYQGGSARPTSTLSGGESFLVSLSLALGLSSLNQHRLSTDMLFIDEGFGTLSEDYLNTVMDTLERLHQLGGKKVGIISHVEGLRERIKTQIQVNRIDNSRSEIRVIRAL</sequence>
<dbReference type="AlphaFoldDB" id="A0AAW5N6V5"/>
<dbReference type="EMBL" id="JANRHJ010000006">
    <property type="protein sequence ID" value="MCR8873710.1"/>
    <property type="molecule type" value="Genomic_DNA"/>
</dbReference>
<dbReference type="PROSITE" id="PS00675">
    <property type="entry name" value="SIGMA54_INTERACT_1"/>
    <property type="match status" value="1"/>
</dbReference>
<reference evidence="3 4" key="1">
    <citation type="submission" date="2022-08" db="EMBL/GenBank/DDBJ databases">
        <authorList>
            <person name="Zeman M."/>
            <person name="Kubasova T."/>
        </authorList>
    </citation>
    <scope>NUCLEOTIDE SEQUENCE [LARGE SCALE GENOMIC DNA]</scope>
    <source>
        <strain evidence="3 4">ET62</strain>
    </source>
</reference>
<feature type="coiled-coil region" evidence="1">
    <location>
        <begin position="392"/>
        <end position="419"/>
    </location>
</feature>
<dbReference type="PANTHER" id="PTHR32114:SF2">
    <property type="entry name" value="ABC TRANSPORTER ABCH.3"/>
    <property type="match status" value="1"/>
</dbReference>
<keyword evidence="1" id="KW-0175">Coiled coil</keyword>
<dbReference type="GO" id="GO:0006302">
    <property type="term" value="P:double-strand break repair"/>
    <property type="evidence" value="ECO:0007669"/>
    <property type="project" value="InterPro"/>
</dbReference>
<dbReference type="InterPro" id="IPR025662">
    <property type="entry name" value="Sigma_54_int_dom_ATP-bd_1"/>
</dbReference>
<evidence type="ECO:0000313" key="3">
    <source>
        <dbReference type="EMBL" id="MCR8873710.1"/>
    </source>
</evidence>
<dbReference type="Gene3D" id="3.40.50.300">
    <property type="entry name" value="P-loop containing nucleotide triphosphate hydrolases"/>
    <property type="match status" value="2"/>
</dbReference>
<name>A0AAW5N6V5_9BACT</name>
<feature type="coiled-coil region" evidence="1">
    <location>
        <begin position="646"/>
        <end position="711"/>
    </location>
</feature>
<proteinExistence type="predicted"/>
<feature type="coiled-coil region" evidence="1">
    <location>
        <begin position="512"/>
        <end position="542"/>
    </location>
</feature>
<dbReference type="GO" id="GO:0016887">
    <property type="term" value="F:ATP hydrolysis activity"/>
    <property type="evidence" value="ECO:0007669"/>
    <property type="project" value="InterPro"/>
</dbReference>